<dbReference type="Gene3D" id="3.60.10.10">
    <property type="entry name" value="Endonuclease/exonuclease/phosphatase"/>
    <property type="match status" value="1"/>
</dbReference>
<dbReference type="InterPro" id="IPR050410">
    <property type="entry name" value="CCR4/nocturin_mRNA_transcr"/>
</dbReference>
<evidence type="ECO:0000313" key="3">
    <source>
        <dbReference type="Proteomes" id="UP001049176"/>
    </source>
</evidence>
<protein>
    <recommendedName>
        <fullName evidence="1">Endonuclease/exonuclease/phosphatase domain-containing protein</fullName>
    </recommendedName>
</protein>
<name>A0A9P8ADQ5_9AGAR</name>
<dbReference type="CDD" id="cd09083">
    <property type="entry name" value="EEP-1"/>
    <property type="match status" value="1"/>
</dbReference>
<dbReference type="SUPFAM" id="SSF56219">
    <property type="entry name" value="DNase I-like"/>
    <property type="match status" value="1"/>
</dbReference>
<dbReference type="EMBL" id="CM032182">
    <property type="protein sequence ID" value="KAG7097723.1"/>
    <property type="molecule type" value="Genomic_DNA"/>
</dbReference>
<sequence length="357" mass="39333">MIQKNRFEQLRSSVQACAHGSVGVFRNIKMDKNQATFAMRMATWNLRFDSKPDNITVQQSIDALPDPLVEFPFQGVHGEQPWSTRRLRVAQTLLSEDIDIAGFQEALVRQVRDLAELLGDDWSWVGVGRDDGKEAGEFSPIFFKKSKFTLVSNDSFWLSDTPFEPSRFPGAGSIRICTATRFTVKEPSSSGPQHFAYLNAHLDDASDQQRQLGTSLILTRARFEAFVNGGPVLVTGDFNSPSTGSDSGGYKVITGAQPPLPINATFAKKFDAGGVGADFRMIDFRGQAPRQSVSKNYATFTGFTEPNDTSDWTRIDFAFGGSTRGWNATGYKVLSALQDDGTLSSDHRPVFADVSLE</sequence>
<dbReference type="AlphaFoldDB" id="A0A9P8ADQ5"/>
<dbReference type="Pfam" id="PF03372">
    <property type="entry name" value="Exo_endo_phos"/>
    <property type="match status" value="1"/>
</dbReference>
<evidence type="ECO:0000313" key="2">
    <source>
        <dbReference type="EMBL" id="KAG7097723.1"/>
    </source>
</evidence>
<evidence type="ECO:0000259" key="1">
    <source>
        <dbReference type="Pfam" id="PF03372"/>
    </source>
</evidence>
<reference evidence="2" key="1">
    <citation type="journal article" date="2021" name="Genome Biol. Evol.">
        <title>The assembled and annotated genome of the fairy-ring fungus Marasmius oreades.</title>
        <authorList>
            <person name="Hiltunen M."/>
            <person name="Ament-Velasquez S.L."/>
            <person name="Johannesson H."/>
        </authorList>
    </citation>
    <scope>NUCLEOTIDE SEQUENCE</scope>
    <source>
        <strain evidence="2">03SP1</strain>
    </source>
</reference>
<dbReference type="OrthoDB" id="276515at2759"/>
<dbReference type="RefSeq" id="XP_043014193.1">
    <property type="nucleotide sequence ID" value="XM_043149587.1"/>
</dbReference>
<accession>A0A9P8ADQ5</accession>
<dbReference type="InterPro" id="IPR036691">
    <property type="entry name" value="Endo/exonu/phosph_ase_sf"/>
</dbReference>
<dbReference type="PANTHER" id="PTHR12121:SF36">
    <property type="entry name" value="ENDONUCLEASE_EXONUCLEASE_PHOSPHATASE DOMAIN-CONTAINING PROTEIN"/>
    <property type="match status" value="1"/>
</dbReference>
<dbReference type="PANTHER" id="PTHR12121">
    <property type="entry name" value="CARBON CATABOLITE REPRESSOR PROTEIN 4"/>
    <property type="match status" value="1"/>
</dbReference>
<dbReference type="GO" id="GO:0000175">
    <property type="term" value="F:3'-5'-RNA exonuclease activity"/>
    <property type="evidence" value="ECO:0007669"/>
    <property type="project" value="TreeGrafter"/>
</dbReference>
<comment type="caution">
    <text evidence="2">The sequence shown here is derived from an EMBL/GenBank/DDBJ whole genome shotgun (WGS) entry which is preliminary data.</text>
</comment>
<keyword evidence="3" id="KW-1185">Reference proteome</keyword>
<organism evidence="2 3">
    <name type="scientific">Marasmius oreades</name>
    <name type="common">fairy-ring Marasmius</name>
    <dbReference type="NCBI Taxonomy" id="181124"/>
    <lineage>
        <taxon>Eukaryota</taxon>
        <taxon>Fungi</taxon>
        <taxon>Dikarya</taxon>
        <taxon>Basidiomycota</taxon>
        <taxon>Agaricomycotina</taxon>
        <taxon>Agaricomycetes</taxon>
        <taxon>Agaricomycetidae</taxon>
        <taxon>Agaricales</taxon>
        <taxon>Marasmiineae</taxon>
        <taxon>Marasmiaceae</taxon>
        <taxon>Marasmius</taxon>
    </lineage>
</organism>
<dbReference type="InterPro" id="IPR005135">
    <property type="entry name" value="Endo/exonuclease/phosphatase"/>
</dbReference>
<feature type="domain" description="Endonuclease/exonuclease/phosphatase" evidence="1">
    <location>
        <begin position="42"/>
        <end position="347"/>
    </location>
</feature>
<dbReference type="GeneID" id="66074121"/>
<proteinExistence type="predicted"/>
<dbReference type="Proteomes" id="UP001049176">
    <property type="component" value="Chromosome 2"/>
</dbReference>
<gene>
    <name evidence="2" type="ORF">E1B28_005045</name>
</gene>